<evidence type="ECO:0000256" key="4">
    <source>
        <dbReference type="RuleBase" id="RU003719"/>
    </source>
</evidence>
<dbReference type="PANTHER" id="PTHR42789:SF1">
    <property type="entry name" value="D-ISOMER SPECIFIC 2-HYDROXYACID DEHYDROGENASE FAMILY PROTEIN (AFU_ORTHOLOGUE AFUA_6G10090)"/>
    <property type="match status" value="1"/>
</dbReference>
<protein>
    <submittedName>
        <fullName evidence="7">Hydroxyacid dehydrogenase</fullName>
    </submittedName>
</protein>
<feature type="domain" description="D-isomer specific 2-hydroxyacid dehydrogenase NAD-binding" evidence="6">
    <location>
        <begin position="118"/>
        <end position="289"/>
    </location>
</feature>
<dbReference type="Gene3D" id="3.40.50.720">
    <property type="entry name" value="NAD(P)-binding Rossmann-like Domain"/>
    <property type="match status" value="2"/>
</dbReference>
<organism evidence="7 8">
    <name type="scientific">Massilia pinisoli</name>
    <dbReference type="NCBI Taxonomy" id="1772194"/>
    <lineage>
        <taxon>Bacteria</taxon>
        <taxon>Pseudomonadati</taxon>
        <taxon>Pseudomonadota</taxon>
        <taxon>Betaproteobacteria</taxon>
        <taxon>Burkholderiales</taxon>
        <taxon>Oxalobacteraceae</taxon>
        <taxon>Telluria group</taxon>
        <taxon>Massilia</taxon>
    </lineage>
</organism>
<dbReference type="PROSITE" id="PS00670">
    <property type="entry name" value="D_2_HYDROXYACID_DH_2"/>
    <property type="match status" value="1"/>
</dbReference>
<dbReference type="Pfam" id="PF02826">
    <property type="entry name" value="2-Hacid_dh_C"/>
    <property type="match status" value="1"/>
</dbReference>
<dbReference type="InterPro" id="IPR050857">
    <property type="entry name" value="D-2-hydroxyacid_DH"/>
</dbReference>
<reference evidence="7 8" key="1">
    <citation type="submission" date="2022-08" db="EMBL/GenBank/DDBJ databases">
        <title>Reclassification of Massilia species as members of the genera Telluria, Duganella, Pseudoduganella, Mokoshia gen. nov. and Zemynaea gen. nov. using orthogonal and non-orthogonal genome-based approaches.</title>
        <authorList>
            <person name="Bowman J.P."/>
        </authorList>
    </citation>
    <scope>NUCLEOTIDE SEQUENCE [LARGE SCALE GENOMIC DNA]</scope>
    <source>
        <strain evidence="7 8">JCM 31316</strain>
    </source>
</reference>
<sequence length="315" mass="32565">MSAILAPQTRRDVVLVTGSDLAEQAVALLSGFDIVYAGKTPDEDCLVDLCRQHEPVAIIVRYGRITARVIDASPRLRVISKHGTGIDTIDKDAAAARGIAVKAAVGANAPAVAEHTWALILACAKDVPTLDRRMHDGHWDKATHKSLELRGRTLGLVGLGAIGARVAAVGRAMDMRVIANDPFATAAPDGVELLPLADVIAQADVLSLHCPLTQDNANMLNAASLATMRPGAIVVNTARGGLIDEAALAAALTSGALRAAGLDSFQVEPFAAGHPFTGIPNVILSPHIGGVTSDAYVGMGTAAARNVLAVLQQDA</sequence>
<dbReference type="InterPro" id="IPR036291">
    <property type="entry name" value="NAD(P)-bd_dom_sf"/>
</dbReference>
<dbReference type="InterPro" id="IPR006139">
    <property type="entry name" value="D-isomer_2_OHA_DH_cat_dom"/>
</dbReference>
<evidence type="ECO:0000313" key="8">
    <source>
        <dbReference type="Proteomes" id="UP001204151"/>
    </source>
</evidence>
<evidence type="ECO:0000259" key="6">
    <source>
        <dbReference type="Pfam" id="PF02826"/>
    </source>
</evidence>
<comment type="similarity">
    <text evidence="1 4">Belongs to the D-isomer specific 2-hydroxyacid dehydrogenase family.</text>
</comment>
<dbReference type="PROSITE" id="PS00671">
    <property type="entry name" value="D_2_HYDROXYACID_DH_3"/>
    <property type="match status" value="1"/>
</dbReference>
<dbReference type="RefSeq" id="WP_258817932.1">
    <property type="nucleotide sequence ID" value="NZ_JANUGW010000012.1"/>
</dbReference>
<keyword evidence="8" id="KW-1185">Reference proteome</keyword>
<evidence type="ECO:0000313" key="7">
    <source>
        <dbReference type="EMBL" id="MCS0583348.1"/>
    </source>
</evidence>
<keyword evidence="3" id="KW-0520">NAD</keyword>
<dbReference type="CDD" id="cd12173">
    <property type="entry name" value="PGDH_4"/>
    <property type="match status" value="1"/>
</dbReference>
<name>A0ABT1ZTV1_9BURK</name>
<keyword evidence="2 4" id="KW-0560">Oxidoreductase</keyword>
<evidence type="ECO:0000256" key="2">
    <source>
        <dbReference type="ARBA" id="ARBA00023002"/>
    </source>
</evidence>
<gene>
    <name evidence="7" type="ORF">NX784_17295</name>
</gene>
<dbReference type="InterPro" id="IPR029753">
    <property type="entry name" value="D-isomer_DH_CS"/>
</dbReference>
<dbReference type="EMBL" id="JANUGW010000012">
    <property type="protein sequence ID" value="MCS0583348.1"/>
    <property type="molecule type" value="Genomic_DNA"/>
</dbReference>
<dbReference type="SUPFAM" id="SSF52283">
    <property type="entry name" value="Formate/glycerate dehydrogenase catalytic domain-like"/>
    <property type="match status" value="1"/>
</dbReference>
<dbReference type="PANTHER" id="PTHR42789">
    <property type="entry name" value="D-ISOMER SPECIFIC 2-HYDROXYACID DEHYDROGENASE FAMILY PROTEIN (AFU_ORTHOLOGUE AFUA_6G10090)"/>
    <property type="match status" value="1"/>
</dbReference>
<accession>A0ABT1ZTV1</accession>
<proteinExistence type="inferred from homology"/>
<dbReference type="Proteomes" id="UP001204151">
    <property type="component" value="Unassembled WGS sequence"/>
</dbReference>
<comment type="caution">
    <text evidence="7">The sequence shown here is derived from an EMBL/GenBank/DDBJ whole genome shotgun (WGS) entry which is preliminary data.</text>
</comment>
<evidence type="ECO:0000256" key="3">
    <source>
        <dbReference type="ARBA" id="ARBA00023027"/>
    </source>
</evidence>
<feature type="domain" description="D-isomer specific 2-hydroxyacid dehydrogenase catalytic" evidence="5">
    <location>
        <begin position="20"/>
        <end position="313"/>
    </location>
</feature>
<dbReference type="InterPro" id="IPR006140">
    <property type="entry name" value="D-isomer_DH_NAD-bd"/>
</dbReference>
<dbReference type="SUPFAM" id="SSF51735">
    <property type="entry name" value="NAD(P)-binding Rossmann-fold domains"/>
    <property type="match status" value="1"/>
</dbReference>
<dbReference type="Pfam" id="PF00389">
    <property type="entry name" value="2-Hacid_dh"/>
    <property type="match status" value="1"/>
</dbReference>
<evidence type="ECO:0000259" key="5">
    <source>
        <dbReference type="Pfam" id="PF00389"/>
    </source>
</evidence>
<evidence type="ECO:0000256" key="1">
    <source>
        <dbReference type="ARBA" id="ARBA00005854"/>
    </source>
</evidence>